<dbReference type="Pfam" id="PF22725">
    <property type="entry name" value="GFO_IDH_MocA_C3"/>
    <property type="match status" value="1"/>
</dbReference>
<name>A0ABU2MU15_9ACTN</name>
<protein>
    <submittedName>
        <fullName evidence="4">Gfo/Idh/MocA family oxidoreductase</fullName>
    </submittedName>
</protein>
<evidence type="ECO:0000256" key="1">
    <source>
        <dbReference type="ARBA" id="ARBA00023002"/>
    </source>
</evidence>
<sequence length="383" mass="41145">MTEPLPIVLAGARGHGHWHLANIRRLTTQGLVRLVGVCELQPLDEAELAGLGRPEQSDDLPGLLERTGAEAAVVCTPIHTHAELGHAAARLGVHLLLEKPPTPSFAAFTELAEAVERYGTVCQIGFQSLGSHAIGEIRELIADGAIGSVRGIGAAGAWVREEAYWQRAPWGGHRRLNGRDVVDGVLTNPLAHAVATALRIDGSDRAEDIESIDLELYRVNDIAADDTSCARIRTTSGRPIVTAVTLAAEQPGEPYVVVHGDAGRITFWYKADRVLLERDGHSPETTRHGRTDLLENLVAHLREGTPLVVPLERTGAFTRLVEAVRTAPEPVELPADAWITEPGERGPRRVIPGIDALTADGARDLALYSELGAPWAHHAGARS</sequence>
<dbReference type="InterPro" id="IPR055170">
    <property type="entry name" value="GFO_IDH_MocA-like_dom"/>
</dbReference>
<dbReference type="PANTHER" id="PTHR43818">
    <property type="entry name" value="BCDNA.GH03377"/>
    <property type="match status" value="1"/>
</dbReference>
<dbReference type="EMBL" id="JAVREL010000011">
    <property type="protein sequence ID" value="MDT0344803.1"/>
    <property type="molecule type" value="Genomic_DNA"/>
</dbReference>
<dbReference type="InterPro" id="IPR000683">
    <property type="entry name" value="Gfo/Idh/MocA-like_OxRdtase_N"/>
</dbReference>
<evidence type="ECO:0000313" key="4">
    <source>
        <dbReference type="EMBL" id="MDT0344803.1"/>
    </source>
</evidence>
<dbReference type="Pfam" id="PF01408">
    <property type="entry name" value="GFO_IDH_MocA"/>
    <property type="match status" value="1"/>
</dbReference>
<evidence type="ECO:0000259" key="2">
    <source>
        <dbReference type="Pfam" id="PF01408"/>
    </source>
</evidence>
<gene>
    <name evidence="4" type="ORF">RM590_19630</name>
</gene>
<dbReference type="Gene3D" id="3.40.50.720">
    <property type="entry name" value="NAD(P)-binding Rossmann-like Domain"/>
    <property type="match status" value="1"/>
</dbReference>
<dbReference type="RefSeq" id="WP_311705927.1">
    <property type="nucleotide sequence ID" value="NZ_JAVREL010000011.1"/>
</dbReference>
<dbReference type="InterPro" id="IPR050463">
    <property type="entry name" value="Gfo/Idh/MocA_oxidrdct_glycsds"/>
</dbReference>
<dbReference type="PANTHER" id="PTHR43818:SF11">
    <property type="entry name" value="BCDNA.GH03377"/>
    <property type="match status" value="1"/>
</dbReference>
<comment type="caution">
    <text evidence="4">The sequence shown here is derived from an EMBL/GenBank/DDBJ whole genome shotgun (WGS) entry which is preliminary data.</text>
</comment>
<evidence type="ECO:0000259" key="3">
    <source>
        <dbReference type="Pfam" id="PF22725"/>
    </source>
</evidence>
<proteinExistence type="predicted"/>
<dbReference type="SUPFAM" id="SSF55347">
    <property type="entry name" value="Glyceraldehyde-3-phosphate dehydrogenase-like, C-terminal domain"/>
    <property type="match status" value="1"/>
</dbReference>
<organism evidence="4 5">
    <name type="scientific">Streptomyces litchfieldiae</name>
    <dbReference type="NCBI Taxonomy" id="3075543"/>
    <lineage>
        <taxon>Bacteria</taxon>
        <taxon>Bacillati</taxon>
        <taxon>Actinomycetota</taxon>
        <taxon>Actinomycetes</taxon>
        <taxon>Kitasatosporales</taxon>
        <taxon>Streptomycetaceae</taxon>
        <taxon>Streptomyces</taxon>
    </lineage>
</organism>
<evidence type="ECO:0000313" key="5">
    <source>
        <dbReference type="Proteomes" id="UP001183246"/>
    </source>
</evidence>
<dbReference type="InterPro" id="IPR036291">
    <property type="entry name" value="NAD(P)-bd_dom_sf"/>
</dbReference>
<feature type="domain" description="Gfo/Idh/MocA-like oxidoreductase N-terminal" evidence="2">
    <location>
        <begin position="9"/>
        <end position="126"/>
    </location>
</feature>
<reference evidence="5" key="1">
    <citation type="submission" date="2023-07" db="EMBL/GenBank/DDBJ databases">
        <title>30 novel species of actinomycetes from the DSMZ collection.</title>
        <authorList>
            <person name="Nouioui I."/>
        </authorList>
    </citation>
    <scope>NUCLEOTIDE SEQUENCE [LARGE SCALE GENOMIC DNA]</scope>
    <source>
        <strain evidence="5">DSM 44938</strain>
    </source>
</reference>
<dbReference type="Proteomes" id="UP001183246">
    <property type="component" value="Unassembled WGS sequence"/>
</dbReference>
<accession>A0ABU2MU15</accession>
<feature type="domain" description="GFO/IDH/MocA-like oxidoreductase" evidence="3">
    <location>
        <begin position="136"/>
        <end position="265"/>
    </location>
</feature>
<dbReference type="SUPFAM" id="SSF51735">
    <property type="entry name" value="NAD(P)-binding Rossmann-fold domains"/>
    <property type="match status" value="1"/>
</dbReference>
<keyword evidence="5" id="KW-1185">Reference proteome</keyword>
<keyword evidence="1" id="KW-0560">Oxidoreductase</keyword>
<dbReference type="Gene3D" id="3.30.360.10">
    <property type="entry name" value="Dihydrodipicolinate Reductase, domain 2"/>
    <property type="match status" value="1"/>
</dbReference>